<dbReference type="HOGENOM" id="CLU_149290_2_2_4"/>
<dbReference type="RefSeq" id="WP_011802471.1">
    <property type="nucleotide sequence ID" value="NC_008781.1"/>
</dbReference>
<organism evidence="1 2">
    <name type="scientific">Polaromonas naphthalenivorans (strain CJ2)</name>
    <dbReference type="NCBI Taxonomy" id="365044"/>
    <lineage>
        <taxon>Bacteria</taxon>
        <taxon>Pseudomonadati</taxon>
        <taxon>Pseudomonadota</taxon>
        <taxon>Betaproteobacteria</taxon>
        <taxon>Burkholderiales</taxon>
        <taxon>Comamonadaceae</taxon>
        <taxon>Polaromonas</taxon>
    </lineage>
</organism>
<evidence type="ECO:0000313" key="1">
    <source>
        <dbReference type="EMBL" id="ABM38399.1"/>
    </source>
</evidence>
<dbReference type="KEGG" id="pna:Pnap_3100"/>
<keyword evidence="2" id="KW-1185">Reference proteome</keyword>
<dbReference type="InterPro" id="IPR038573">
    <property type="entry name" value="BrnT_sf"/>
</dbReference>
<name>A1VRX1_POLNA</name>
<dbReference type="eggNOG" id="COG2929">
    <property type="taxonomic scope" value="Bacteria"/>
</dbReference>
<gene>
    <name evidence="1" type="ordered locus">Pnap_3100</name>
</gene>
<sequence length="92" mass="10729">MKIEFDASKNDRNIHERSLSFECAADFDFNTAIVQQDVRKPYPEVRFVALGFLDARLHVLCFTPIDGGIRVISFRKANSREIRSYEQTRPTY</sequence>
<dbReference type="Gene3D" id="3.10.450.530">
    <property type="entry name" value="Ribonuclease toxin, BrnT, of type II toxin-antitoxin system"/>
    <property type="match status" value="1"/>
</dbReference>
<dbReference type="OrthoDB" id="9798158at2"/>
<dbReference type="Proteomes" id="UP000000644">
    <property type="component" value="Chromosome"/>
</dbReference>
<dbReference type="AlphaFoldDB" id="A1VRX1"/>
<proteinExistence type="predicted"/>
<evidence type="ECO:0000313" key="2">
    <source>
        <dbReference type="Proteomes" id="UP000000644"/>
    </source>
</evidence>
<dbReference type="STRING" id="365044.Pnap_3100"/>
<dbReference type="EMBL" id="CP000529">
    <property type="protein sequence ID" value="ABM38399.1"/>
    <property type="molecule type" value="Genomic_DNA"/>
</dbReference>
<dbReference type="InterPro" id="IPR007460">
    <property type="entry name" value="BrnT_toxin"/>
</dbReference>
<evidence type="ECO:0008006" key="3">
    <source>
        <dbReference type="Google" id="ProtNLM"/>
    </source>
</evidence>
<accession>A1VRX1</accession>
<protein>
    <recommendedName>
        <fullName evidence="3">BrnT family toxin</fullName>
    </recommendedName>
</protein>
<dbReference type="Pfam" id="PF04365">
    <property type="entry name" value="BrnT_toxin"/>
    <property type="match status" value="1"/>
</dbReference>
<reference evidence="2" key="1">
    <citation type="journal article" date="2009" name="Environ. Microbiol.">
        <title>The genome of Polaromonas naphthalenivorans strain CJ2, isolated from coal tar-contaminated sediment, reveals physiological and metabolic versatility and evolution through extensive horizontal gene transfer.</title>
        <authorList>
            <person name="Yagi J.M."/>
            <person name="Sims D."/>
            <person name="Brettin T."/>
            <person name="Bruce D."/>
            <person name="Madsen E.L."/>
        </authorList>
    </citation>
    <scope>NUCLEOTIDE SEQUENCE [LARGE SCALE GENOMIC DNA]</scope>
    <source>
        <strain evidence="2">CJ2</strain>
    </source>
</reference>